<keyword evidence="1" id="KW-1133">Transmembrane helix</keyword>
<dbReference type="Proteomes" id="UP001484535">
    <property type="component" value="Unassembled WGS sequence"/>
</dbReference>
<feature type="transmembrane region" description="Helical" evidence="1">
    <location>
        <begin position="166"/>
        <end position="191"/>
    </location>
</feature>
<feature type="transmembrane region" description="Helical" evidence="1">
    <location>
        <begin position="237"/>
        <end position="255"/>
    </location>
</feature>
<dbReference type="Pfam" id="PF13795">
    <property type="entry name" value="HupE_UreJ_2"/>
    <property type="match status" value="1"/>
</dbReference>
<feature type="signal peptide" evidence="2">
    <location>
        <begin position="1"/>
        <end position="25"/>
    </location>
</feature>
<feature type="transmembrane region" description="Helical" evidence="1">
    <location>
        <begin position="308"/>
        <end position="326"/>
    </location>
</feature>
<dbReference type="InterPro" id="IPR032809">
    <property type="entry name" value="Put_HupE_UreJ"/>
</dbReference>
<protein>
    <submittedName>
        <fullName evidence="3">HupE/UreJ family protein</fullName>
    </submittedName>
</protein>
<proteinExistence type="predicted"/>
<keyword evidence="2" id="KW-0732">Signal</keyword>
<name>A0ABV0CSP5_9SPHN</name>
<reference evidence="3 4" key="1">
    <citation type="submission" date="2024-05" db="EMBL/GenBank/DDBJ databases">
        <authorList>
            <person name="Park S."/>
        </authorList>
    </citation>
    <scope>NUCLEOTIDE SEQUENCE [LARGE SCALE GENOMIC DNA]</scope>
    <source>
        <strain evidence="3 4">DGU5</strain>
    </source>
</reference>
<evidence type="ECO:0000256" key="1">
    <source>
        <dbReference type="SAM" id="Phobius"/>
    </source>
</evidence>
<keyword evidence="1" id="KW-0812">Transmembrane</keyword>
<dbReference type="EMBL" id="JBDLBR010000001">
    <property type="protein sequence ID" value="MEN7535697.1"/>
    <property type="molecule type" value="Genomic_DNA"/>
</dbReference>
<dbReference type="RefSeq" id="WP_346783159.1">
    <property type="nucleotide sequence ID" value="NZ_JBDLBR010000001.1"/>
</dbReference>
<comment type="caution">
    <text evidence="3">The sequence shown here is derived from an EMBL/GenBank/DDBJ whole genome shotgun (WGS) entry which is preliminary data.</text>
</comment>
<keyword evidence="4" id="KW-1185">Reference proteome</keyword>
<feature type="transmembrane region" description="Helical" evidence="1">
    <location>
        <begin position="267"/>
        <end position="288"/>
    </location>
</feature>
<feature type="chain" id="PRO_5047300331" evidence="2">
    <location>
        <begin position="26"/>
        <end position="362"/>
    </location>
</feature>
<evidence type="ECO:0000313" key="3">
    <source>
        <dbReference type="EMBL" id="MEN7535697.1"/>
    </source>
</evidence>
<feature type="transmembrane region" description="Helical" evidence="1">
    <location>
        <begin position="333"/>
        <end position="354"/>
    </location>
</feature>
<keyword evidence="1" id="KW-0472">Membrane</keyword>
<accession>A0ABV0CSP5</accession>
<sequence length="362" mass="38190">MLPWLRILLTILGLLAVVPASPAAAHPAPFSYVDLRPGNGSLEGAVTVHTIDVQHDLRMDEGTSLIDDGVLAGQYRSISRLLLSRLDLRDEHGSRLVLEPGSLEAVQGEDAVRLRFQAAGSSPAALTVAAHLFDYDPLHQTFVTIYEGDNVAQQMIFAEGSAPQTYYAGTVAGIGAVLATFIPAGAHHVLIGPDHVLFILGLILMGGSLRRLTLIVTAFTLGHSITLALAATGTFAPPAWLIEPLIALSIVVVGLDNLLRNSGDRDLRALFAGLFGLVHGFGFAYVLAEFGLPQAQLGWTLAGFNVGVELGQLAIVVPVALALGWLRGRAPNVANRIAVGGSLAVIAAGVYWFVDRVRNLAG</sequence>
<evidence type="ECO:0000313" key="4">
    <source>
        <dbReference type="Proteomes" id="UP001484535"/>
    </source>
</evidence>
<evidence type="ECO:0000256" key="2">
    <source>
        <dbReference type="SAM" id="SignalP"/>
    </source>
</evidence>
<organism evidence="3 4">
    <name type="scientific">Aurantiacibacter flavus</name>
    <dbReference type="NCBI Taxonomy" id="3145232"/>
    <lineage>
        <taxon>Bacteria</taxon>
        <taxon>Pseudomonadati</taxon>
        <taxon>Pseudomonadota</taxon>
        <taxon>Alphaproteobacteria</taxon>
        <taxon>Sphingomonadales</taxon>
        <taxon>Erythrobacteraceae</taxon>
        <taxon>Aurantiacibacter</taxon>
    </lineage>
</organism>
<gene>
    <name evidence="3" type="ORF">ABDJ38_00735</name>
</gene>